<keyword evidence="1" id="KW-0472">Membrane</keyword>
<dbReference type="EMBL" id="MH576964">
    <property type="protein sequence ID" value="AXH66734.1"/>
    <property type="molecule type" value="Genomic_DNA"/>
</dbReference>
<protein>
    <submittedName>
        <fullName evidence="3">Uncharacterized protein</fullName>
    </submittedName>
</protein>
<evidence type="ECO:0000313" key="3">
    <source>
        <dbReference type="EMBL" id="AXH66734.1"/>
    </source>
</evidence>
<keyword evidence="1" id="KW-0812">Transmembrane</keyword>
<proteinExistence type="predicted"/>
<evidence type="ECO:0000313" key="4">
    <source>
        <dbReference type="Proteomes" id="UP000259040"/>
    </source>
</evidence>
<evidence type="ECO:0000256" key="1">
    <source>
        <dbReference type="SAM" id="Phobius"/>
    </source>
</evidence>
<evidence type="ECO:0000313" key="2">
    <source>
        <dbReference type="EMBL" id="AXH66525.1"/>
    </source>
</evidence>
<dbReference type="Proteomes" id="UP000259040">
    <property type="component" value="Segment"/>
</dbReference>
<reference evidence="3 4" key="1">
    <citation type="submission" date="2018-07" db="EMBL/GenBank/DDBJ databases">
        <authorList>
            <person name="Boyd E.M."/>
            <person name="Barkley D.B."/>
            <person name="Naeem H."/>
            <person name="Vanhorne R."/>
            <person name="Nayek S."/>
            <person name="Layton S.R."/>
            <person name="Hughes L.E."/>
            <person name="Garlena R.A."/>
            <person name="Russell D.A."/>
            <person name="Pope W.H."/>
            <person name="Jacobs-Sera D."/>
            <person name="Hatfull G.F."/>
        </authorList>
    </citation>
    <scope>NUCLEOTIDE SEQUENCE [LARGE SCALE GENOMIC DNA]</scope>
</reference>
<name>A0A345M8B3_9CAUD</name>
<dbReference type="EMBL" id="MH576964">
    <property type="protein sequence ID" value="AXH66525.1"/>
    <property type="molecule type" value="Genomic_DNA"/>
</dbReference>
<accession>A0A345M8B3</accession>
<sequence length="47" mass="4993">MYNVKGVINVSNVTGPVAAILMLVNLGLGVLGIMIFGALLHIGWNWI</sequence>
<gene>
    <name evidence="3" type="primary">271</name>
    <name evidence="2" type="synonym">14</name>
    <name evidence="2" type="ORF">SEA_STARBOW_14</name>
    <name evidence="3" type="ORF">SEA_STARBOW_271</name>
</gene>
<keyword evidence="1" id="KW-1133">Transmembrane helix</keyword>
<feature type="transmembrane region" description="Helical" evidence="1">
    <location>
        <begin position="20"/>
        <end position="44"/>
    </location>
</feature>
<organism evidence="3 4">
    <name type="scientific">Streptomyces phage Starbow</name>
    <dbReference type="NCBI Taxonomy" id="2283266"/>
    <lineage>
        <taxon>Viruses</taxon>
        <taxon>Duplodnaviria</taxon>
        <taxon>Heunggongvirae</taxon>
        <taxon>Uroviricota</taxon>
        <taxon>Caudoviricetes</taxon>
        <taxon>Stanwilliamsviridae</taxon>
        <taxon>Boydwoodruffvirinae</taxon>
        <taxon>Karimacvirus</taxon>
        <taxon>Karimacvirus karimac</taxon>
        <taxon>Streptomyces virus Karimac</taxon>
    </lineage>
</organism>